<dbReference type="Pfam" id="PF00856">
    <property type="entry name" value="SET"/>
    <property type="match status" value="1"/>
</dbReference>
<dbReference type="Proteomes" id="UP000287166">
    <property type="component" value="Unassembled WGS sequence"/>
</dbReference>
<evidence type="ECO:0000313" key="3">
    <source>
        <dbReference type="Proteomes" id="UP000287166"/>
    </source>
</evidence>
<sequence length="209" mass="22690">MSIRPNLMRGNVTATSQYITEPIYHSSVPANIRAHLRSGTRSTSPARQANAPCTSTGTLVAIRRIANLAHPACGQHGLFAAKKLAPRTHLLDYLGEVHCDARPHSDYDLALLRAGGAAVGIDAAHAGNAARFVNDYRGVCARPNALFEERWTEQGELRMAVWVGSEPVRKGEEILVSYGKMWWRARTAEASESEGTAPWDNALSQQSGS</sequence>
<dbReference type="PROSITE" id="PS50280">
    <property type="entry name" value="SET"/>
    <property type="match status" value="1"/>
</dbReference>
<dbReference type="STRING" id="139825.A0A401GN04"/>
<organism evidence="2 3">
    <name type="scientific">Sparassis crispa</name>
    <dbReference type="NCBI Taxonomy" id="139825"/>
    <lineage>
        <taxon>Eukaryota</taxon>
        <taxon>Fungi</taxon>
        <taxon>Dikarya</taxon>
        <taxon>Basidiomycota</taxon>
        <taxon>Agaricomycotina</taxon>
        <taxon>Agaricomycetes</taxon>
        <taxon>Polyporales</taxon>
        <taxon>Sparassidaceae</taxon>
        <taxon>Sparassis</taxon>
    </lineage>
</organism>
<reference evidence="2 3" key="1">
    <citation type="journal article" date="2018" name="Sci. Rep.">
        <title>Genome sequence of the cauliflower mushroom Sparassis crispa (Hanabiratake) and its association with beneficial usage.</title>
        <authorList>
            <person name="Kiyama R."/>
            <person name="Furutani Y."/>
            <person name="Kawaguchi K."/>
            <person name="Nakanishi T."/>
        </authorList>
    </citation>
    <scope>NUCLEOTIDE SEQUENCE [LARGE SCALE GENOMIC DNA]</scope>
</reference>
<dbReference type="SUPFAM" id="SSF82199">
    <property type="entry name" value="SET domain"/>
    <property type="match status" value="1"/>
</dbReference>
<dbReference type="OrthoDB" id="5792673at2759"/>
<dbReference type="GeneID" id="38780512"/>
<comment type="caution">
    <text evidence="2">The sequence shown here is derived from an EMBL/GenBank/DDBJ whole genome shotgun (WGS) entry which is preliminary data.</text>
</comment>
<keyword evidence="3" id="KW-1185">Reference proteome</keyword>
<dbReference type="InParanoid" id="A0A401GN04"/>
<name>A0A401GN04_9APHY</name>
<gene>
    <name evidence="2" type="ORF">SCP_0506500</name>
</gene>
<evidence type="ECO:0000259" key="1">
    <source>
        <dbReference type="PROSITE" id="PS50280"/>
    </source>
</evidence>
<dbReference type="InterPro" id="IPR046341">
    <property type="entry name" value="SET_dom_sf"/>
</dbReference>
<dbReference type="RefSeq" id="XP_027614508.1">
    <property type="nucleotide sequence ID" value="XM_027758707.1"/>
</dbReference>
<dbReference type="InterPro" id="IPR001214">
    <property type="entry name" value="SET_dom"/>
</dbReference>
<accession>A0A401GN04</accession>
<evidence type="ECO:0000313" key="2">
    <source>
        <dbReference type="EMBL" id="GBE83595.1"/>
    </source>
</evidence>
<dbReference type="Gene3D" id="2.170.270.10">
    <property type="entry name" value="SET domain"/>
    <property type="match status" value="1"/>
</dbReference>
<protein>
    <submittedName>
        <fullName evidence="2">SET domain protein</fullName>
    </submittedName>
</protein>
<dbReference type="EMBL" id="BFAD01000005">
    <property type="protein sequence ID" value="GBE83595.1"/>
    <property type="molecule type" value="Genomic_DNA"/>
</dbReference>
<dbReference type="AlphaFoldDB" id="A0A401GN04"/>
<feature type="domain" description="SET" evidence="1">
    <location>
        <begin position="58"/>
        <end position="179"/>
    </location>
</feature>
<proteinExistence type="predicted"/>